<feature type="chain" id="PRO_5046007028" evidence="6">
    <location>
        <begin position="21"/>
        <end position="190"/>
    </location>
</feature>
<evidence type="ECO:0000256" key="1">
    <source>
        <dbReference type="ARBA" id="ARBA00004442"/>
    </source>
</evidence>
<evidence type="ECO:0000259" key="7">
    <source>
        <dbReference type="PROSITE" id="PS51123"/>
    </source>
</evidence>
<comment type="subcellular location">
    <subcellularLocation>
        <location evidence="1">Cell outer membrane</location>
    </subcellularLocation>
</comment>
<dbReference type="Pfam" id="PF00691">
    <property type="entry name" value="OmpA"/>
    <property type="match status" value="1"/>
</dbReference>
<evidence type="ECO:0000256" key="6">
    <source>
        <dbReference type="SAM" id="SignalP"/>
    </source>
</evidence>
<feature type="domain" description="OmpA-like" evidence="7">
    <location>
        <begin position="73"/>
        <end position="190"/>
    </location>
</feature>
<dbReference type="PROSITE" id="PS51257">
    <property type="entry name" value="PROKAR_LIPOPROTEIN"/>
    <property type="match status" value="1"/>
</dbReference>
<dbReference type="InterPro" id="IPR006664">
    <property type="entry name" value="OMP_bac"/>
</dbReference>
<dbReference type="PANTHER" id="PTHR30329">
    <property type="entry name" value="STATOR ELEMENT OF FLAGELLAR MOTOR COMPLEX"/>
    <property type="match status" value="1"/>
</dbReference>
<evidence type="ECO:0000313" key="9">
    <source>
        <dbReference type="Proteomes" id="UP001595974"/>
    </source>
</evidence>
<evidence type="ECO:0000256" key="2">
    <source>
        <dbReference type="ARBA" id="ARBA00023136"/>
    </source>
</evidence>
<dbReference type="CDD" id="cd07185">
    <property type="entry name" value="OmpA_C-like"/>
    <property type="match status" value="1"/>
</dbReference>
<proteinExistence type="predicted"/>
<feature type="region of interest" description="Disordered" evidence="5">
    <location>
        <begin position="27"/>
        <end position="47"/>
    </location>
</feature>
<dbReference type="InterPro" id="IPR050330">
    <property type="entry name" value="Bact_OuterMem_StrucFunc"/>
</dbReference>
<dbReference type="PROSITE" id="PS51123">
    <property type="entry name" value="OMPA_2"/>
    <property type="match status" value="1"/>
</dbReference>
<dbReference type="RefSeq" id="WP_096445394.1">
    <property type="nucleotide sequence ID" value="NZ_JBHSOG010000113.1"/>
</dbReference>
<evidence type="ECO:0000313" key="8">
    <source>
        <dbReference type="EMBL" id="MFC5772292.1"/>
    </source>
</evidence>
<dbReference type="PANTHER" id="PTHR30329:SF21">
    <property type="entry name" value="LIPOPROTEIN YIAD-RELATED"/>
    <property type="match status" value="1"/>
</dbReference>
<keyword evidence="9" id="KW-1185">Reference proteome</keyword>
<evidence type="ECO:0000256" key="3">
    <source>
        <dbReference type="ARBA" id="ARBA00023237"/>
    </source>
</evidence>
<dbReference type="Proteomes" id="UP001595974">
    <property type="component" value="Unassembled WGS sequence"/>
</dbReference>
<dbReference type="InterPro" id="IPR006665">
    <property type="entry name" value="OmpA-like"/>
</dbReference>
<gene>
    <name evidence="8" type="ORF">ACFPTN_23160</name>
</gene>
<dbReference type="SUPFAM" id="SSF103088">
    <property type="entry name" value="OmpA-like"/>
    <property type="match status" value="1"/>
</dbReference>
<accession>A0ABW1AY80</accession>
<keyword evidence="6" id="KW-0732">Signal</keyword>
<dbReference type="Gene3D" id="3.30.1330.60">
    <property type="entry name" value="OmpA-like domain"/>
    <property type="match status" value="1"/>
</dbReference>
<evidence type="ECO:0000256" key="4">
    <source>
        <dbReference type="PROSITE-ProRule" id="PRU00473"/>
    </source>
</evidence>
<organism evidence="8 9">
    <name type="scientific">Thauera sinica</name>
    <dbReference type="NCBI Taxonomy" id="2665146"/>
    <lineage>
        <taxon>Bacteria</taxon>
        <taxon>Pseudomonadati</taxon>
        <taxon>Pseudomonadota</taxon>
        <taxon>Betaproteobacteria</taxon>
        <taxon>Rhodocyclales</taxon>
        <taxon>Zoogloeaceae</taxon>
        <taxon>Thauera</taxon>
    </lineage>
</organism>
<protein>
    <submittedName>
        <fullName evidence="8">OmpA family protein</fullName>
    </submittedName>
</protein>
<dbReference type="PRINTS" id="PR01021">
    <property type="entry name" value="OMPADOMAIN"/>
</dbReference>
<dbReference type="EMBL" id="JBHSOG010000113">
    <property type="protein sequence ID" value="MFC5772292.1"/>
    <property type="molecule type" value="Genomic_DNA"/>
</dbReference>
<feature type="signal peptide" evidence="6">
    <location>
        <begin position="1"/>
        <end position="20"/>
    </location>
</feature>
<sequence>MKIQTSLLPVLLAALLAACATPPRPGAGTAPIHDGNSARMPAPDPAPDWTSLRAKLAGALRSVPGIEIGDASADGLRLQIPVSDGFASGRTELRPPLMRALDALAPALAAEPDVAIQVVGHTDSQGSEMYNLQLSIARAEAVAEYLRSRGIGLARLSADGRGEADPLTSNAQESGRARNRRVEIILRPMP</sequence>
<name>A0ABW1AY80_9RHOO</name>
<keyword evidence="2 4" id="KW-0472">Membrane</keyword>
<keyword evidence="3" id="KW-0998">Cell outer membrane</keyword>
<comment type="caution">
    <text evidence="8">The sequence shown here is derived from an EMBL/GenBank/DDBJ whole genome shotgun (WGS) entry which is preliminary data.</text>
</comment>
<dbReference type="InterPro" id="IPR036737">
    <property type="entry name" value="OmpA-like_sf"/>
</dbReference>
<evidence type="ECO:0000256" key="5">
    <source>
        <dbReference type="SAM" id="MobiDB-lite"/>
    </source>
</evidence>
<reference evidence="9" key="1">
    <citation type="journal article" date="2019" name="Int. J. Syst. Evol. Microbiol.">
        <title>The Global Catalogue of Microorganisms (GCM) 10K type strain sequencing project: providing services to taxonomists for standard genome sequencing and annotation.</title>
        <authorList>
            <consortium name="The Broad Institute Genomics Platform"/>
            <consortium name="The Broad Institute Genome Sequencing Center for Infectious Disease"/>
            <person name="Wu L."/>
            <person name="Ma J."/>
        </authorList>
    </citation>
    <scope>NUCLEOTIDE SEQUENCE [LARGE SCALE GENOMIC DNA]</scope>
    <source>
        <strain evidence="9">SHR3</strain>
    </source>
</reference>